<dbReference type="AlphaFoldDB" id="A0A2N5C6R6"/>
<accession>A0A2N5C6R6</accession>
<dbReference type="PROSITE" id="PS50943">
    <property type="entry name" value="HTH_CROC1"/>
    <property type="match status" value="1"/>
</dbReference>
<dbReference type="Gene3D" id="1.10.260.40">
    <property type="entry name" value="lambda repressor-like DNA-binding domains"/>
    <property type="match status" value="1"/>
</dbReference>
<dbReference type="InterPro" id="IPR001387">
    <property type="entry name" value="Cro/C1-type_HTH"/>
</dbReference>
<proteinExistence type="predicted"/>
<dbReference type="Proteomes" id="UP000234341">
    <property type="component" value="Unassembled WGS sequence"/>
</dbReference>
<dbReference type="SMART" id="SM00530">
    <property type="entry name" value="HTH_XRE"/>
    <property type="match status" value="1"/>
</dbReference>
<gene>
    <name evidence="2" type="ORF">CYJ10_24275</name>
</gene>
<dbReference type="InterPro" id="IPR010982">
    <property type="entry name" value="Lambda_DNA-bd_dom_sf"/>
</dbReference>
<dbReference type="CDD" id="cd00093">
    <property type="entry name" value="HTH_XRE"/>
    <property type="match status" value="1"/>
</dbReference>
<dbReference type="Pfam" id="PF01381">
    <property type="entry name" value="HTH_3"/>
    <property type="match status" value="1"/>
</dbReference>
<protein>
    <submittedName>
        <fullName evidence="2">Transcriptional regulator</fullName>
    </submittedName>
</protein>
<evidence type="ECO:0000313" key="2">
    <source>
        <dbReference type="EMBL" id="PLP97922.1"/>
    </source>
</evidence>
<name>A0A2N5C6R6_9BURK</name>
<feature type="domain" description="HTH cro/C1-type" evidence="1">
    <location>
        <begin position="17"/>
        <end position="71"/>
    </location>
</feature>
<evidence type="ECO:0000313" key="3">
    <source>
        <dbReference type="Proteomes" id="UP000234341"/>
    </source>
</evidence>
<organism evidence="2 3">
    <name type="scientific">Cupriavidus pauculus</name>
    <dbReference type="NCBI Taxonomy" id="82633"/>
    <lineage>
        <taxon>Bacteria</taxon>
        <taxon>Pseudomonadati</taxon>
        <taxon>Pseudomonadota</taxon>
        <taxon>Betaproteobacteria</taxon>
        <taxon>Burkholderiales</taxon>
        <taxon>Burkholderiaceae</taxon>
        <taxon>Cupriavidus</taxon>
    </lineage>
</organism>
<dbReference type="OrthoDB" id="9803379at2"/>
<sequence>MEKTIHSEQYAHLLALLRSAREAAELTQIQLASRLGETQSFVSKCERGERRLDLIELRLWCAAIGVPLIEFVTRLEQAVGRSSRR</sequence>
<reference evidence="2 3" key="1">
    <citation type="submission" date="2017-12" db="EMBL/GenBank/DDBJ databases">
        <title>Genome sequence of the active heterotrophic nitrifier-denitrifier, Cupriavidus pauculus UM1.</title>
        <authorList>
            <person name="Putonti C."/>
            <person name="Castignetti D."/>
        </authorList>
    </citation>
    <scope>NUCLEOTIDE SEQUENCE [LARGE SCALE GENOMIC DNA]</scope>
    <source>
        <strain evidence="2 3">UM1</strain>
    </source>
</reference>
<comment type="caution">
    <text evidence="2">The sequence shown here is derived from an EMBL/GenBank/DDBJ whole genome shotgun (WGS) entry which is preliminary data.</text>
</comment>
<dbReference type="EMBL" id="PJRP01000014">
    <property type="protein sequence ID" value="PLP97922.1"/>
    <property type="molecule type" value="Genomic_DNA"/>
</dbReference>
<evidence type="ECO:0000259" key="1">
    <source>
        <dbReference type="PROSITE" id="PS50943"/>
    </source>
</evidence>
<dbReference type="GO" id="GO:0003677">
    <property type="term" value="F:DNA binding"/>
    <property type="evidence" value="ECO:0007669"/>
    <property type="project" value="InterPro"/>
</dbReference>
<dbReference type="SUPFAM" id="SSF47413">
    <property type="entry name" value="lambda repressor-like DNA-binding domains"/>
    <property type="match status" value="1"/>
</dbReference>